<evidence type="ECO:0000313" key="7">
    <source>
        <dbReference type="Proteomes" id="UP000234211"/>
    </source>
</evidence>
<dbReference type="Proteomes" id="UP000234211">
    <property type="component" value="Unassembled WGS sequence"/>
</dbReference>
<protein>
    <recommendedName>
        <fullName evidence="5">Translocation and assembly module TamB C-terminal domain-containing protein</fullName>
    </recommendedName>
</protein>
<keyword evidence="4" id="KW-0472">Membrane</keyword>
<gene>
    <name evidence="6" type="ORF">TNO020_20113</name>
</gene>
<keyword evidence="3" id="KW-1133">Transmembrane helix</keyword>
<dbReference type="EMBL" id="OENF01000012">
    <property type="protein sequence ID" value="SOS74437.1"/>
    <property type="molecule type" value="Genomic_DNA"/>
</dbReference>
<keyword evidence="7" id="KW-1185">Reference proteome</keyword>
<keyword evidence="2" id="KW-0812">Transmembrane</keyword>
<dbReference type="InterPro" id="IPR007452">
    <property type="entry name" value="TamB_C"/>
</dbReference>
<name>A0A2H1YI00_9FLAO</name>
<evidence type="ECO:0000256" key="2">
    <source>
        <dbReference type="ARBA" id="ARBA00022692"/>
    </source>
</evidence>
<evidence type="ECO:0000256" key="3">
    <source>
        <dbReference type="ARBA" id="ARBA00022989"/>
    </source>
</evidence>
<accession>A0A2H1YI00</accession>
<evidence type="ECO:0000313" key="6">
    <source>
        <dbReference type="EMBL" id="SOS74437.1"/>
    </source>
</evidence>
<evidence type="ECO:0000256" key="1">
    <source>
        <dbReference type="ARBA" id="ARBA00004167"/>
    </source>
</evidence>
<evidence type="ECO:0000256" key="4">
    <source>
        <dbReference type="ARBA" id="ARBA00023136"/>
    </source>
</evidence>
<dbReference type="Pfam" id="PF04357">
    <property type="entry name" value="TamB"/>
    <property type="match status" value="1"/>
</dbReference>
<dbReference type="RefSeq" id="WP_234987968.1">
    <property type="nucleotide sequence ID" value="NZ_OENF01000012.1"/>
</dbReference>
<sequence>MLSLPVVQTQIATKVTTVLNQKYNTNIVVKKVDLSWLGNVQLKEIEIRDHHKDTLIFIQNLSTSLLNVKRIVDNKVDLGEASLSGAYLNMKKYKAEKDDNLAIFMASFDDDDQKDSVTPFVLNSAKISLDNFTFIKTDQNKKEALEFSAHNVHGDFIDFSIKGPEIYLKMREVCFIENRGIQITDMATDFRYTRKYMNFENTVLETANKSKIKGNFKLTYNREDFANFNDKVKFKATLLKSALAIKDLNKFYKELKGNDILHFTTNMNGVLNNFSLNNIQLYSEKGMKIIGDMGFVNAIKKERGFVFDADLDNVTANYFQLKNVLPNVLGKSLPNEFQRFGNFTLKGLIRVTPAQMEATISVKSAIGTIISDLQLTNIDDINQAVYIGEVAFKNFDLGVFANDPILGKISLKADVNGSGFNMDNVNTTIIGKISSLEFNKYTYKDLYVNGQFQNKKFDGLLKSKDENFNLNFEGLADFSSVVNKFDFVANIDKIDLKKTNFFTRDSIATLHGNINLNISGNNFDDIIGKATFENLVYKNQKKDYLFEKFEINSSVKDSIKTIEVNSKEIVTGALKGKFSFEELIPITQNALGSVYANYQPNKVAPNQFLEFDFTIYNQIIDVFFPNITIAKNTRIKGRINSDKNALKLTFTSPEIQAYKNSIENIVLRMDTKNPLYNTHLTAHKISNKYYNIEKLNLLNRTKNDTLYFKSVFKGSENQSETFNLDFYYTIDEFKKSVVGIQKSNFNYKGFNWIINKNEDKKHKIAFNLKEDNYIISPFLVESEAQKIAFKGVVKDTTYKDLQASFTNVKLGSFFPVIDNLSLEGNLTGNIDLQQKEGKIAPKTTLSIEDFYINKQPQGTLSLKITGDNSYEKYKANLSLINEKIKHISAIGSLDFSAKKPSIDAQIYLEEYDILAFSPLGKKVLNKLRGKITGNFRAKGLLSNPDFKGTLNVENGGLTFPYLNVDFDLKGNTNIVLDKQQFKLKNVLLEDTKHKTTGDLSGYIAHQNFKDWYLKLDINTKNLLVLDTQETEESSYYGTGFLNGNAEIRGLTSNLDIVIDGKTNKGTLFVIPLNDVKTIDNYKLIRFKSAEIDAQNNQETIKDIKGLDLKINLEVTKDAVAQVVIDKVSGSELKGSGKGNLRIDINTLGKFKMYGDFEIHKGLYNFKYAGISKPFMVQKGGRIAWNGNPYNAELDLIAIYKTKANPAQLLDNINSSRKIPIDLYTKITGGLFSSKQEFDIKIPNANSTVASELEFILNGNDLNTKMQHFSFLLAFGTFYNQENIGSSAANGLRGTASEIASSILTEVLNSDDSKFRLGLGYTQGDNGNSEDVNSLKSDDQVDVSVSTQVSDRVLINGKVGVPVGANTQTNIVGEVKIEVLLNKEGTLRGTVFNRQNEVQYSSEEEGYTQGVGFSYQVNFNNLAGLAKKLGLKKNQQKNSQKNNLKNNLKDTLKIKEVKKKIKKNKFVSFKKTENKSVEKSVQKNN</sequence>
<dbReference type="GO" id="GO:0009306">
    <property type="term" value="P:protein secretion"/>
    <property type="evidence" value="ECO:0007669"/>
    <property type="project" value="InterPro"/>
</dbReference>
<feature type="domain" description="Translocation and assembly module TamB C-terminal" evidence="5">
    <location>
        <begin position="990"/>
        <end position="1418"/>
    </location>
</feature>
<reference evidence="7" key="1">
    <citation type="submission" date="2017-11" db="EMBL/GenBank/DDBJ databases">
        <authorList>
            <person name="Duchaud E."/>
        </authorList>
    </citation>
    <scope>NUCLEOTIDE SEQUENCE [LARGE SCALE GENOMIC DNA]</scope>
    <source>
        <strain evidence="7">Tenacibaculum sp. TNO020</strain>
    </source>
</reference>
<comment type="subcellular location">
    <subcellularLocation>
        <location evidence="1">Membrane</location>
        <topology evidence="1">Single-pass membrane protein</topology>
    </subcellularLocation>
</comment>
<organism evidence="6 7">
    <name type="scientific">Tenacibaculum piscium</name>
    <dbReference type="NCBI Taxonomy" id="1458515"/>
    <lineage>
        <taxon>Bacteria</taxon>
        <taxon>Pseudomonadati</taxon>
        <taxon>Bacteroidota</taxon>
        <taxon>Flavobacteriia</taxon>
        <taxon>Flavobacteriales</taxon>
        <taxon>Flavobacteriaceae</taxon>
        <taxon>Tenacibaculum</taxon>
    </lineage>
</organism>
<proteinExistence type="predicted"/>
<evidence type="ECO:0000259" key="5">
    <source>
        <dbReference type="Pfam" id="PF04357"/>
    </source>
</evidence>
<dbReference type="GO" id="GO:0005886">
    <property type="term" value="C:plasma membrane"/>
    <property type="evidence" value="ECO:0007669"/>
    <property type="project" value="InterPro"/>
</dbReference>